<feature type="domain" description="Myb-like" evidence="6">
    <location>
        <begin position="256"/>
        <end position="308"/>
    </location>
</feature>
<dbReference type="PANTHER" id="PTHR46621">
    <property type="entry name" value="SNRNA-ACTIVATING PROTEIN COMPLEX SUBUNIT 4"/>
    <property type="match status" value="1"/>
</dbReference>
<keyword evidence="1" id="KW-0805">Transcription regulation</keyword>
<dbReference type="GO" id="GO:0019185">
    <property type="term" value="C:snRNA-activating protein complex"/>
    <property type="evidence" value="ECO:0007669"/>
    <property type="project" value="TreeGrafter"/>
</dbReference>
<feature type="region of interest" description="Disordered" evidence="5">
    <location>
        <begin position="1"/>
        <end position="23"/>
    </location>
</feature>
<feature type="compositionally biased region" description="Basic and acidic residues" evidence="5">
    <location>
        <begin position="361"/>
        <end position="386"/>
    </location>
</feature>
<dbReference type="InterPro" id="IPR017930">
    <property type="entry name" value="Myb_dom"/>
</dbReference>
<reference evidence="9" key="1">
    <citation type="journal article" date="2019" name="Nat. Commun.">
        <title>Expansion of phycobilisome linker gene families in mesophilic red algae.</title>
        <authorList>
            <person name="Lee J."/>
            <person name="Kim D."/>
            <person name="Bhattacharya D."/>
            <person name="Yoon H.S."/>
        </authorList>
    </citation>
    <scope>NUCLEOTIDE SEQUENCE [LARGE SCALE GENOMIC DNA]</scope>
    <source>
        <strain evidence="9">CCMP 1328</strain>
    </source>
</reference>
<feature type="compositionally biased region" description="Polar residues" evidence="5">
    <location>
        <begin position="428"/>
        <end position="437"/>
    </location>
</feature>
<feature type="compositionally biased region" description="Polar residues" evidence="5">
    <location>
        <begin position="396"/>
        <end position="406"/>
    </location>
</feature>
<evidence type="ECO:0000313" key="9">
    <source>
        <dbReference type="Proteomes" id="UP000324585"/>
    </source>
</evidence>
<evidence type="ECO:0000256" key="2">
    <source>
        <dbReference type="ARBA" id="ARBA00023125"/>
    </source>
</evidence>
<keyword evidence="3" id="KW-0804">Transcription</keyword>
<dbReference type="EMBL" id="VRMN01000001">
    <property type="protein sequence ID" value="KAA8499203.1"/>
    <property type="molecule type" value="Genomic_DNA"/>
</dbReference>
<evidence type="ECO:0000259" key="6">
    <source>
        <dbReference type="PROSITE" id="PS50090"/>
    </source>
</evidence>
<dbReference type="CDD" id="cd00167">
    <property type="entry name" value="SANT"/>
    <property type="match status" value="2"/>
</dbReference>
<feature type="domain" description="HTH myb-type" evidence="7">
    <location>
        <begin position="260"/>
        <end position="304"/>
    </location>
</feature>
<dbReference type="PANTHER" id="PTHR46621:SF1">
    <property type="entry name" value="SNRNA-ACTIVATING PROTEIN COMPLEX SUBUNIT 4"/>
    <property type="match status" value="1"/>
</dbReference>
<dbReference type="AlphaFoldDB" id="A0A5J4Z8V4"/>
<organism evidence="8 9">
    <name type="scientific">Porphyridium purpureum</name>
    <name type="common">Red alga</name>
    <name type="synonym">Porphyridium cruentum</name>
    <dbReference type="NCBI Taxonomy" id="35688"/>
    <lineage>
        <taxon>Eukaryota</taxon>
        <taxon>Rhodophyta</taxon>
        <taxon>Bangiophyceae</taxon>
        <taxon>Porphyridiales</taxon>
        <taxon>Porphyridiaceae</taxon>
        <taxon>Porphyridium</taxon>
    </lineage>
</organism>
<dbReference type="Pfam" id="PF00249">
    <property type="entry name" value="Myb_DNA-binding"/>
    <property type="match status" value="2"/>
</dbReference>
<evidence type="ECO:0000313" key="8">
    <source>
        <dbReference type="EMBL" id="KAA8499203.1"/>
    </source>
</evidence>
<dbReference type="OrthoDB" id="2143914at2759"/>
<feature type="compositionally biased region" description="Basic and acidic residues" evidence="5">
    <location>
        <begin position="1"/>
        <end position="20"/>
    </location>
</feature>
<dbReference type="PROSITE" id="PS50090">
    <property type="entry name" value="MYB_LIKE"/>
    <property type="match status" value="2"/>
</dbReference>
<evidence type="ECO:0000256" key="5">
    <source>
        <dbReference type="SAM" id="MobiDB-lite"/>
    </source>
</evidence>
<dbReference type="InterPro" id="IPR051575">
    <property type="entry name" value="Myb-like_DNA-bd"/>
</dbReference>
<feature type="domain" description="Myb-like" evidence="6">
    <location>
        <begin position="309"/>
        <end position="359"/>
    </location>
</feature>
<keyword evidence="4" id="KW-0539">Nucleus</keyword>
<evidence type="ECO:0000256" key="4">
    <source>
        <dbReference type="ARBA" id="ARBA00023242"/>
    </source>
</evidence>
<dbReference type="InterPro" id="IPR001005">
    <property type="entry name" value="SANT/Myb"/>
</dbReference>
<accession>A0A5J4Z8V4</accession>
<sequence>MGEPPRRASDAPTGHLERVRRGSRLSTDLFASSGFAPEASRSKRHLGQTLNSGRAGGSIDVSAYAVPYPYTPMYQDYATVPTAGRFPGTIPLPPGHYAGGTYAGTPNMYHWPYAEYDRRPGHVDVHPRSAAVPLGYIPAGAYANGSGNYGAPSTELDNHAYGYSNGACAPLLLHPAEGRAIVSAFPGRGWYHPASPPSPSPPPPQSLQRLPEAISLATLPPRPGTPSKETTGELSRACGYSEVKKYQNNHPNHSLALKQQRVLWTHEEDQQLTELVHHFGPQRWQAMASQFMPHRAGAQLRSRWIYVLDQRDRRRPFSEEEDRLILQLYEEHGRRWNWISRHLNDRTDQEVKSRYHQLSRVRAETEGGSKGKGTESVSDRSARSPKSETVGRLPCPNSNVSALTQLDSRKALHGAAGQSERKEEQPRSSRANSVENSSGHHDATT</sequence>
<evidence type="ECO:0000256" key="1">
    <source>
        <dbReference type="ARBA" id="ARBA00023015"/>
    </source>
</evidence>
<gene>
    <name evidence="8" type="ORF">FVE85_6788</name>
</gene>
<evidence type="ECO:0000256" key="3">
    <source>
        <dbReference type="ARBA" id="ARBA00023163"/>
    </source>
</evidence>
<feature type="domain" description="HTH myb-type" evidence="7">
    <location>
        <begin position="309"/>
        <end position="363"/>
    </location>
</feature>
<protein>
    <submittedName>
        <fullName evidence="8">Transcriptional activator Myb</fullName>
    </submittedName>
</protein>
<dbReference type="GO" id="GO:0042795">
    <property type="term" value="P:snRNA transcription by RNA polymerase II"/>
    <property type="evidence" value="ECO:0007669"/>
    <property type="project" value="TreeGrafter"/>
</dbReference>
<comment type="caution">
    <text evidence="8">The sequence shown here is derived from an EMBL/GenBank/DDBJ whole genome shotgun (WGS) entry which is preliminary data.</text>
</comment>
<dbReference type="PROSITE" id="PS51294">
    <property type="entry name" value="HTH_MYB"/>
    <property type="match status" value="2"/>
</dbReference>
<keyword evidence="9" id="KW-1185">Reference proteome</keyword>
<feature type="region of interest" description="Disordered" evidence="5">
    <location>
        <begin position="347"/>
        <end position="445"/>
    </location>
</feature>
<evidence type="ECO:0000259" key="7">
    <source>
        <dbReference type="PROSITE" id="PS51294"/>
    </source>
</evidence>
<dbReference type="GO" id="GO:0001006">
    <property type="term" value="F:RNA polymerase III type 3 promoter sequence-specific DNA binding"/>
    <property type="evidence" value="ECO:0007669"/>
    <property type="project" value="TreeGrafter"/>
</dbReference>
<proteinExistence type="predicted"/>
<dbReference type="SMART" id="SM00717">
    <property type="entry name" value="SANT"/>
    <property type="match status" value="2"/>
</dbReference>
<dbReference type="GO" id="GO:0042796">
    <property type="term" value="P:snRNA transcription by RNA polymerase III"/>
    <property type="evidence" value="ECO:0007669"/>
    <property type="project" value="TreeGrafter"/>
</dbReference>
<dbReference type="InterPro" id="IPR009057">
    <property type="entry name" value="Homeodomain-like_sf"/>
</dbReference>
<dbReference type="GO" id="GO:0000978">
    <property type="term" value="F:RNA polymerase II cis-regulatory region sequence-specific DNA binding"/>
    <property type="evidence" value="ECO:0007669"/>
    <property type="project" value="TreeGrafter"/>
</dbReference>
<dbReference type="Gene3D" id="1.10.10.60">
    <property type="entry name" value="Homeodomain-like"/>
    <property type="match status" value="2"/>
</dbReference>
<dbReference type="SUPFAM" id="SSF46689">
    <property type="entry name" value="Homeodomain-like"/>
    <property type="match status" value="1"/>
</dbReference>
<name>A0A5J4Z8V4_PORPP</name>
<dbReference type="Proteomes" id="UP000324585">
    <property type="component" value="Unassembled WGS sequence"/>
</dbReference>
<keyword evidence="2" id="KW-0238">DNA-binding</keyword>